<reference evidence="8" key="2">
    <citation type="journal article" date="2024" name="Plant">
        <title>Genomic evolution and insights into agronomic trait innovations of Sesamum species.</title>
        <authorList>
            <person name="Miao H."/>
            <person name="Wang L."/>
            <person name="Qu L."/>
            <person name="Liu H."/>
            <person name="Sun Y."/>
            <person name="Le M."/>
            <person name="Wang Q."/>
            <person name="Wei S."/>
            <person name="Zheng Y."/>
            <person name="Lin W."/>
            <person name="Duan Y."/>
            <person name="Cao H."/>
            <person name="Xiong S."/>
            <person name="Wang X."/>
            <person name="Wei L."/>
            <person name="Li C."/>
            <person name="Ma Q."/>
            <person name="Ju M."/>
            <person name="Zhao R."/>
            <person name="Li G."/>
            <person name="Mu C."/>
            <person name="Tian Q."/>
            <person name="Mei H."/>
            <person name="Zhang T."/>
            <person name="Gao T."/>
            <person name="Zhang H."/>
        </authorList>
    </citation>
    <scope>NUCLEOTIDE SEQUENCE</scope>
    <source>
        <strain evidence="8">KEN1</strain>
    </source>
</reference>
<evidence type="ECO:0000256" key="3">
    <source>
        <dbReference type="ARBA" id="ARBA00022722"/>
    </source>
</evidence>
<dbReference type="GO" id="GO:0003964">
    <property type="term" value="F:RNA-directed DNA polymerase activity"/>
    <property type="evidence" value="ECO:0007669"/>
    <property type="project" value="UniProtKB-KW"/>
</dbReference>
<protein>
    <submittedName>
        <fullName evidence="8">Retrovirus-related Pol polyprotein from transposon.6</fullName>
    </submittedName>
</protein>
<keyword evidence="3" id="KW-0540">Nuclease</keyword>
<proteinExistence type="predicted"/>
<sequence length="207" mass="23719">KQLYAKLSKCEFWLKSVSFLGHIISEQGLTVDPRKVEAILDWPKPTNVGEVCSFLGLAGYYRKFIEGFSKIAMPLIRLTQKRVKFEWDSTCEGSLAELKQRLASAPMLALPSDKVHSSSTVTHQSRLGCVLMQNNKVIVYASRQLKSYELNYLTHDLELAGVVFALKIWRHYLYGEKFKVYTDHKSLKYLFTPKRAEHEAEKTVGIN</sequence>
<dbReference type="SUPFAM" id="SSF56672">
    <property type="entry name" value="DNA/RNA polymerases"/>
    <property type="match status" value="1"/>
</dbReference>
<dbReference type="InterPro" id="IPR043502">
    <property type="entry name" value="DNA/RNA_pol_sf"/>
</dbReference>
<comment type="caution">
    <text evidence="8">The sequence shown here is derived from an EMBL/GenBank/DDBJ whole genome shotgun (WGS) entry which is preliminary data.</text>
</comment>
<dbReference type="FunFam" id="3.30.70.270:FF:000020">
    <property type="entry name" value="Transposon Tf2-6 polyprotein-like Protein"/>
    <property type="match status" value="1"/>
</dbReference>
<dbReference type="PANTHER" id="PTHR37984">
    <property type="entry name" value="PROTEIN CBG26694"/>
    <property type="match status" value="1"/>
</dbReference>
<evidence type="ECO:0000256" key="2">
    <source>
        <dbReference type="ARBA" id="ARBA00022695"/>
    </source>
</evidence>
<keyword evidence="4" id="KW-0255">Endonuclease</keyword>
<evidence type="ECO:0000256" key="6">
    <source>
        <dbReference type="ARBA" id="ARBA00022918"/>
    </source>
</evidence>
<dbReference type="InterPro" id="IPR050951">
    <property type="entry name" value="Retrovirus_Pol_polyprotein"/>
</dbReference>
<dbReference type="InterPro" id="IPR043128">
    <property type="entry name" value="Rev_trsase/Diguanyl_cyclase"/>
</dbReference>
<dbReference type="AlphaFoldDB" id="A0AAW2TQ26"/>
<dbReference type="Gene3D" id="3.30.70.270">
    <property type="match status" value="2"/>
</dbReference>
<dbReference type="CDD" id="cd09274">
    <property type="entry name" value="RNase_HI_RT_Ty3"/>
    <property type="match status" value="1"/>
</dbReference>
<reference evidence="8" key="1">
    <citation type="submission" date="2020-06" db="EMBL/GenBank/DDBJ databases">
        <authorList>
            <person name="Li T."/>
            <person name="Hu X."/>
            <person name="Zhang T."/>
            <person name="Song X."/>
            <person name="Zhang H."/>
            <person name="Dai N."/>
            <person name="Sheng W."/>
            <person name="Hou X."/>
            <person name="Wei L."/>
        </authorList>
    </citation>
    <scope>NUCLEOTIDE SEQUENCE</scope>
    <source>
        <strain evidence="8">KEN1</strain>
        <tissue evidence="8">Leaf</tissue>
    </source>
</reference>
<evidence type="ECO:0000256" key="1">
    <source>
        <dbReference type="ARBA" id="ARBA00022679"/>
    </source>
</evidence>
<gene>
    <name evidence="8" type="ORF">Slati_3947700</name>
</gene>
<feature type="domain" description="Reverse transcriptase RNase H-like" evidence="7">
    <location>
        <begin position="124"/>
        <end position="196"/>
    </location>
</feature>
<dbReference type="Pfam" id="PF17917">
    <property type="entry name" value="RT_RNaseH"/>
    <property type="match status" value="1"/>
</dbReference>
<name>A0AAW2TQ26_9LAMI</name>
<accession>A0AAW2TQ26</accession>
<organism evidence="8">
    <name type="scientific">Sesamum latifolium</name>
    <dbReference type="NCBI Taxonomy" id="2727402"/>
    <lineage>
        <taxon>Eukaryota</taxon>
        <taxon>Viridiplantae</taxon>
        <taxon>Streptophyta</taxon>
        <taxon>Embryophyta</taxon>
        <taxon>Tracheophyta</taxon>
        <taxon>Spermatophyta</taxon>
        <taxon>Magnoliopsida</taxon>
        <taxon>eudicotyledons</taxon>
        <taxon>Gunneridae</taxon>
        <taxon>Pentapetalae</taxon>
        <taxon>asterids</taxon>
        <taxon>lamiids</taxon>
        <taxon>Lamiales</taxon>
        <taxon>Pedaliaceae</taxon>
        <taxon>Sesamum</taxon>
    </lineage>
</organism>
<dbReference type="GO" id="GO:0004519">
    <property type="term" value="F:endonuclease activity"/>
    <property type="evidence" value="ECO:0007669"/>
    <property type="project" value="UniProtKB-KW"/>
</dbReference>
<dbReference type="GO" id="GO:0016787">
    <property type="term" value="F:hydrolase activity"/>
    <property type="evidence" value="ECO:0007669"/>
    <property type="project" value="UniProtKB-KW"/>
</dbReference>
<keyword evidence="1" id="KW-0808">Transferase</keyword>
<evidence type="ECO:0000313" key="8">
    <source>
        <dbReference type="EMBL" id="KAL0406338.1"/>
    </source>
</evidence>
<keyword evidence="5" id="KW-0378">Hydrolase</keyword>
<evidence type="ECO:0000256" key="4">
    <source>
        <dbReference type="ARBA" id="ARBA00022759"/>
    </source>
</evidence>
<dbReference type="PANTHER" id="PTHR37984:SF5">
    <property type="entry name" value="PROTEIN NYNRIN-LIKE"/>
    <property type="match status" value="1"/>
</dbReference>
<dbReference type="InterPro" id="IPR041373">
    <property type="entry name" value="RT_RNaseH"/>
</dbReference>
<keyword evidence="6" id="KW-0695">RNA-directed DNA polymerase</keyword>
<dbReference type="EMBL" id="JACGWN010000014">
    <property type="protein sequence ID" value="KAL0406338.1"/>
    <property type="molecule type" value="Genomic_DNA"/>
</dbReference>
<evidence type="ECO:0000259" key="7">
    <source>
        <dbReference type="Pfam" id="PF17917"/>
    </source>
</evidence>
<feature type="non-terminal residue" evidence="8">
    <location>
        <position position="1"/>
    </location>
</feature>
<keyword evidence="2" id="KW-0548">Nucleotidyltransferase</keyword>
<evidence type="ECO:0000256" key="5">
    <source>
        <dbReference type="ARBA" id="ARBA00022801"/>
    </source>
</evidence>